<dbReference type="GO" id="GO:0004867">
    <property type="term" value="F:serine-type endopeptidase inhibitor activity"/>
    <property type="evidence" value="ECO:0007669"/>
    <property type="project" value="InterPro"/>
</dbReference>
<evidence type="ECO:0000313" key="2">
    <source>
        <dbReference type="Proteomes" id="UP000053257"/>
    </source>
</evidence>
<dbReference type="CDD" id="cd23428">
    <property type="entry name" value="beta-trefoil_Ricin_SPI"/>
    <property type="match status" value="1"/>
</dbReference>
<dbReference type="Proteomes" id="UP000053257">
    <property type="component" value="Unassembled WGS sequence"/>
</dbReference>
<dbReference type="InterPro" id="IPR031755">
    <property type="entry name" value="Inhibitor_I66"/>
</dbReference>
<accession>A0A0C3SFT8</accession>
<name>A0A0C3SFT8_PHLG1</name>
<protein>
    <recommendedName>
        <fullName evidence="3">Ricin B lectin domain-containing protein</fullName>
    </recommendedName>
</protein>
<organism evidence="1 2">
    <name type="scientific">Phlebiopsis gigantea (strain 11061_1 CR5-6)</name>
    <name type="common">White-rot fungus</name>
    <name type="synonym">Peniophora gigantea</name>
    <dbReference type="NCBI Taxonomy" id="745531"/>
    <lineage>
        <taxon>Eukaryota</taxon>
        <taxon>Fungi</taxon>
        <taxon>Dikarya</taxon>
        <taxon>Basidiomycota</taxon>
        <taxon>Agaricomycotina</taxon>
        <taxon>Agaricomycetes</taxon>
        <taxon>Polyporales</taxon>
        <taxon>Phanerochaetaceae</taxon>
        <taxon>Phlebiopsis</taxon>
    </lineage>
</organism>
<sequence length="149" mass="16638">MATIEDGLYTITSKVGNANIGRFPVEDLSLLPKRILKLDADANARQWIIVRSGEGCTLKAKGAPVGENDQKLWAHLIMEEKAHPWLITPVPQMGEGLYIIEKTDRSAGWSVVDEENSQIQVKPLISTRSLPPMYPANQLFIIARHDSEY</sequence>
<evidence type="ECO:0008006" key="3">
    <source>
        <dbReference type="Google" id="ProtNLM"/>
    </source>
</evidence>
<dbReference type="Gene3D" id="2.80.10.50">
    <property type="match status" value="1"/>
</dbReference>
<reference evidence="1 2" key="1">
    <citation type="journal article" date="2014" name="PLoS Genet.">
        <title>Analysis of the Phlebiopsis gigantea genome, transcriptome and secretome provides insight into its pioneer colonization strategies of wood.</title>
        <authorList>
            <person name="Hori C."/>
            <person name="Ishida T."/>
            <person name="Igarashi K."/>
            <person name="Samejima M."/>
            <person name="Suzuki H."/>
            <person name="Master E."/>
            <person name="Ferreira P."/>
            <person name="Ruiz-Duenas F.J."/>
            <person name="Held B."/>
            <person name="Canessa P."/>
            <person name="Larrondo L.F."/>
            <person name="Schmoll M."/>
            <person name="Druzhinina I.S."/>
            <person name="Kubicek C.P."/>
            <person name="Gaskell J.A."/>
            <person name="Kersten P."/>
            <person name="St John F."/>
            <person name="Glasner J."/>
            <person name="Sabat G."/>
            <person name="Splinter BonDurant S."/>
            <person name="Syed K."/>
            <person name="Yadav J."/>
            <person name="Mgbeahuruike A.C."/>
            <person name="Kovalchuk A."/>
            <person name="Asiegbu F.O."/>
            <person name="Lackner G."/>
            <person name="Hoffmeister D."/>
            <person name="Rencoret J."/>
            <person name="Gutierrez A."/>
            <person name="Sun H."/>
            <person name="Lindquist E."/>
            <person name="Barry K."/>
            <person name="Riley R."/>
            <person name="Grigoriev I.V."/>
            <person name="Henrissat B."/>
            <person name="Kues U."/>
            <person name="Berka R.M."/>
            <person name="Martinez A.T."/>
            <person name="Covert S.F."/>
            <person name="Blanchette R.A."/>
            <person name="Cullen D."/>
        </authorList>
    </citation>
    <scope>NUCLEOTIDE SEQUENCE [LARGE SCALE GENOMIC DNA]</scope>
    <source>
        <strain evidence="1 2">11061_1 CR5-6</strain>
    </source>
</reference>
<dbReference type="HOGENOM" id="CLU_115968_3_0_1"/>
<keyword evidence="2" id="KW-1185">Reference proteome</keyword>
<dbReference type="OrthoDB" id="2794653at2759"/>
<dbReference type="AlphaFoldDB" id="A0A0C3SFT8"/>
<dbReference type="Pfam" id="PF16850">
    <property type="entry name" value="Inhibitor_I66"/>
    <property type="match status" value="1"/>
</dbReference>
<gene>
    <name evidence="1" type="ORF">PHLGIDRAFT_60974</name>
</gene>
<evidence type="ECO:0000313" key="1">
    <source>
        <dbReference type="EMBL" id="KIP12660.1"/>
    </source>
</evidence>
<dbReference type="EMBL" id="KN840438">
    <property type="protein sequence ID" value="KIP12660.1"/>
    <property type="molecule type" value="Genomic_DNA"/>
</dbReference>
<dbReference type="STRING" id="745531.A0A0C3SFT8"/>
<proteinExistence type="predicted"/>